<dbReference type="RefSeq" id="WP_394829523.1">
    <property type="nucleotide sequence ID" value="NZ_CP089984.1"/>
</dbReference>
<dbReference type="EMBL" id="CP089984">
    <property type="protein sequence ID" value="WXB19924.1"/>
    <property type="molecule type" value="Genomic_DNA"/>
</dbReference>
<dbReference type="InterPro" id="IPR035985">
    <property type="entry name" value="Ubiquitin-activating_enz"/>
</dbReference>
<evidence type="ECO:0000313" key="3">
    <source>
        <dbReference type="EMBL" id="WXB19924.1"/>
    </source>
</evidence>
<dbReference type="PANTHER" id="PTHR43267:SF3">
    <property type="entry name" value="THIF PROTEIN"/>
    <property type="match status" value="1"/>
</dbReference>
<dbReference type="InterPro" id="IPR000594">
    <property type="entry name" value="ThiF_NAD_FAD-bd"/>
</dbReference>
<evidence type="ECO:0000259" key="2">
    <source>
        <dbReference type="Pfam" id="PF00899"/>
    </source>
</evidence>
<dbReference type="NCBIfam" id="NF005901">
    <property type="entry name" value="PRK07877.1"/>
    <property type="match status" value="1"/>
</dbReference>
<keyword evidence="4" id="KW-1185">Reference proteome</keyword>
<protein>
    <submittedName>
        <fullName evidence="3">Rv1355c family protein</fullName>
    </submittedName>
</protein>
<proteinExistence type="predicted"/>
<dbReference type="InterPro" id="IPR045886">
    <property type="entry name" value="ThiF/MoeB/HesA"/>
</dbReference>
<dbReference type="SUPFAM" id="SSF69572">
    <property type="entry name" value="Activating enzymes of the ubiquitin-like proteins"/>
    <property type="match status" value="1"/>
</dbReference>
<dbReference type="SUPFAM" id="SSF55469">
    <property type="entry name" value="FMN-dependent nitroreductase-like"/>
    <property type="match status" value="1"/>
</dbReference>
<reference evidence="3 4" key="1">
    <citation type="submission" date="2021-12" db="EMBL/GenBank/DDBJ databases">
        <title>Discovery of the Pendulisporaceae a myxobacterial family with distinct sporulation behavior and unique specialized metabolism.</title>
        <authorList>
            <person name="Garcia R."/>
            <person name="Popoff A."/>
            <person name="Bader C.D."/>
            <person name="Loehr J."/>
            <person name="Walesch S."/>
            <person name="Walt C."/>
            <person name="Boldt J."/>
            <person name="Bunk B."/>
            <person name="Haeckl F.J.F.P.J."/>
            <person name="Gunesch A.P."/>
            <person name="Birkelbach J."/>
            <person name="Nuebel U."/>
            <person name="Pietschmann T."/>
            <person name="Bach T."/>
            <person name="Mueller R."/>
        </authorList>
    </citation>
    <scope>NUCLEOTIDE SEQUENCE [LARGE SCALE GENOMIC DNA]</scope>
    <source>
        <strain evidence="3 4">MSr11954</strain>
    </source>
</reference>
<dbReference type="InterPro" id="IPR000415">
    <property type="entry name" value="Nitroreductase-like"/>
</dbReference>
<dbReference type="Proteomes" id="UP001370348">
    <property type="component" value="Chromosome"/>
</dbReference>
<gene>
    <name evidence="3" type="ORF">LZC94_22210</name>
</gene>
<evidence type="ECO:0000313" key="4">
    <source>
        <dbReference type="Proteomes" id="UP001370348"/>
    </source>
</evidence>
<feature type="compositionally biased region" description="Basic and acidic residues" evidence="1">
    <location>
        <begin position="380"/>
        <end position="391"/>
    </location>
</feature>
<name>A0ABZ2MBN2_9BACT</name>
<organism evidence="3 4">
    <name type="scientific">Pendulispora albinea</name>
    <dbReference type="NCBI Taxonomy" id="2741071"/>
    <lineage>
        <taxon>Bacteria</taxon>
        <taxon>Pseudomonadati</taxon>
        <taxon>Myxococcota</taxon>
        <taxon>Myxococcia</taxon>
        <taxon>Myxococcales</taxon>
        <taxon>Sorangiineae</taxon>
        <taxon>Pendulisporaceae</taxon>
        <taxon>Pendulispora</taxon>
    </lineage>
</organism>
<accession>A0ABZ2MBN2</accession>
<sequence length="756" mass="82702">MTAPPAAAAPARPCHDSWEPVRYDDGAELARLRHSGEAVFVHDEIELQLSELMEIRSPSRKLSAGEIHERVLAHTGQTRLAAYGSWFFFPWSKTLVHVLPREEFRELRSHANRHKITTAEQDRLSAFTIGVVGLSVGQSTAVTLALEGIGGALRLADFDSLSLGNMNRLRAGVHALGVNKAVLTARAIFELDPYASLSIFPEGITDANIEAFLEGLDLLFEEADDLRMKVRLRERARALRIPVLMGTSDRGLFDVERFDREPDRPLFHGMTGPLDTKMLEGLTAYEKIPIAFAIVGPTLSKRVAASFLDISSTLATWPQLASAVALSSAINADAARRILLDQFLESGRYFVDLESHVRDGAGADTPAPPPDDMARAMQEPPKRDPLPRLEGRGAQGKDITADEARALLAYGVLAPSGGNTQPWKFVLRRGRILCIRDPSQPGGLLDFEHAATHLAFGALARNIELVARKMGREVTVTPFPGPDPQLVCAIAWARSSPRGPESTRDLAVHMIERTTNRRMGARMPLDPAHRAALVEAAHRAGAHLELIEDEQARAALGALVGEGDRIRGLSPIMHSEMMSEIRWTRQDVLARRDGLDVATFELGPVDRVGLRLVADAEVMKLAKKLGIGRGLELPAKKALVASSAVGLLTIPGTGPQAYFAGGRAMQDVWLTATACRVALQPMTVLLYMFARLERGAGVGLSSGEQAELRRLRHGFRELANVRPDHAELLLFRLFYADPPSARSLRRRVDDVLVIEP</sequence>
<dbReference type="Gene3D" id="3.40.109.10">
    <property type="entry name" value="NADH Oxidase"/>
    <property type="match status" value="2"/>
</dbReference>
<feature type="region of interest" description="Disordered" evidence="1">
    <location>
        <begin position="359"/>
        <end position="394"/>
    </location>
</feature>
<dbReference type="Gene3D" id="3.40.50.720">
    <property type="entry name" value="NAD(P)-binding Rossmann-like Domain"/>
    <property type="match status" value="1"/>
</dbReference>
<feature type="domain" description="THIF-type NAD/FAD binding fold" evidence="2">
    <location>
        <begin position="114"/>
        <end position="259"/>
    </location>
</feature>
<dbReference type="Pfam" id="PF00899">
    <property type="entry name" value="ThiF"/>
    <property type="match status" value="1"/>
</dbReference>
<evidence type="ECO:0000256" key="1">
    <source>
        <dbReference type="SAM" id="MobiDB-lite"/>
    </source>
</evidence>
<dbReference type="PANTHER" id="PTHR43267">
    <property type="entry name" value="TRNA THREONYLCARBAMOYLADENOSINE DEHYDRATASE"/>
    <property type="match status" value="1"/>
</dbReference>
<dbReference type="CDD" id="cd01483">
    <property type="entry name" value="E1_enzyme_family"/>
    <property type="match status" value="1"/>
</dbReference>